<keyword evidence="3" id="KW-0276">Fatty acid metabolism</keyword>
<keyword evidence="10" id="KW-1185">Reference proteome</keyword>
<evidence type="ECO:0000256" key="1">
    <source>
        <dbReference type="ARBA" id="ARBA00022491"/>
    </source>
</evidence>
<dbReference type="SUPFAM" id="SSF54637">
    <property type="entry name" value="Thioesterase/thiol ester dehydrase-isomerase"/>
    <property type="match status" value="1"/>
</dbReference>
<keyword evidence="7" id="KW-0275">Fatty acid biosynthesis</keyword>
<evidence type="ECO:0000313" key="9">
    <source>
        <dbReference type="EMBL" id="POA09801.1"/>
    </source>
</evidence>
<evidence type="ECO:0000256" key="8">
    <source>
        <dbReference type="ARBA" id="ARBA00023163"/>
    </source>
</evidence>
<dbReference type="PIRSF" id="PIRSF037733">
    <property type="entry name" value="Transcription_factor_FapR"/>
    <property type="match status" value="1"/>
</dbReference>
<reference evidence="9 10" key="1">
    <citation type="submission" date="2017-08" db="EMBL/GenBank/DDBJ databases">
        <title>Draft genome sequences of 64 type strains of genus Staph aureus.</title>
        <authorList>
            <person name="Cole K."/>
            <person name="Golubchik T."/>
            <person name="Russell J."/>
            <person name="Foster D."/>
            <person name="Llewelyn M."/>
            <person name="Wilson D."/>
            <person name="Crook D."/>
            <person name="Paul J."/>
        </authorList>
    </citation>
    <scope>NUCLEOTIDE SEQUENCE [LARGE SCALE GENOMIC DNA]</scope>
    <source>
        <strain evidence="9 10">DSM 29875</strain>
    </source>
</reference>
<dbReference type="AlphaFoldDB" id="A0A2K4FER7"/>
<keyword evidence="6" id="KW-0238">DNA-binding</keyword>
<dbReference type="InterPro" id="IPR036388">
    <property type="entry name" value="WH-like_DNA-bd_sf"/>
</dbReference>
<keyword evidence="1" id="KW-0678">Repressor</keyword>
<protein>
    <submittedName>
        <fullName evidence="9">Transcription factor FapR</fullName>
    </submittedName>
</protein>
<organism evidence="9 10">
    <name type="scientific">Staphylococcus argensis</name>
    <dbReference type="NCBI Taxonomy" id="1607738"/>
    <lineage>
        <taxon>Bacteria</taxon>
        <taxon>Bacillati</taxon>
        <taxon>Bacillota</taxon>
        <taxon>Bacilli</taxon>
        <taxon>Bacillales</taxon>
        <taxon>Staphylococcaceae</taxon>
        <taxon>Staphylococcus</taxon>
    </lineage>
</organism>
<comment type="caution">
    <text evidence="9">The sequence shown here is derived from an EMBL/GenBank/DDBJ whole genome shotgun (WGS) entry which is preliminary data.</text>
</comment>
<dbReference type="Gene3D" id="3.10.129.10">
    <property type="entry name" value="Hotdog Thioesterase"/>
    <property type="match status" value="1"/>
</dbReference>
<evidence type="ECO:0000256" key="7">
    <source>
        <dbReference type="ARBA" id="ARBA00023160"/>
    </source>
</evidence>
<sequence length="190" mass="21926">MAKLKKEIRRQAIREAIDKNPFITDHELSTQFNVSIQTVRLDRTHLNIPELRKRIQQVAEKNHARIRSIEGNEIIGNVIDVTPDERATSVIHINEESVFSRNQIARGHVVFAQANSLCVALIHKPVVLTQSSEVQFIKPVKLHDTVKAEAQMIEIKDNYYIIKVKSYVREDLVFTGTFKMYYTSEDERNG</sequence>
<gene>
    <name evidence="9" type="ORF">CD039_03380</name>
</gene>
<dbReference type="RefSeq" id="WP_002472118.1">
    <property type="nucleotide sequence ID" value="NZ_CBCRVO010000001.1"/>
</dbReference>
<proteinExistence type="predicted"/>
<evidence type="ECO:0000313" key="10">
    <source>
        <dbReference type="Proteomes" id="UP000242712"/>
    </source>
</evidence>
<dbReference type="InterPro" id="IPR017275">
    <property type="entry name" value="Transcription_factor_FapR"/>
</dbReference>
<dbReference type="Proteomes" id="UP000242712">
    <property type="component" value="Unassembled WGS sequence"/>
</dbReference>
<dbReference type="InterPro" id="IPR029069">
    <property type="entry name" value="HotDog_dom_sf"/>
</dbReference>
<dbReference type="GeneID" id="98297381"/>
<keyword evidence="4" id="KW-0805">Transcription regulation</keyword>
<name>A0A2K4FER7_9STAP</name>
<dbReference type="GO" id="GO:0045892">
    <property type="term" value="P:negative regulation of DNA-templated transcription"/>
    <property type="evidence" value="ECO:0007669"/>
    <property type="project" value="InterPro"/>
</dbReference>
<evidence type="ECO:0000256" key="3">
    <source>
        <dbReference type="ARBA" id="ARBA00022832"/>
    </source>
</evidence>
<evidence type="ECO:0000256" key="5">
    <source>
        <dbReference type="ARBA" id="ARBA00023098"/>
    </source>
</evidence>
<dbReference type="Gene3D" id="1.10.10.10">
    <property type="entry name" value="Winged helix-like DNA-binding domain superfamily/Winged helix DNA-binding domain"/>
    <property type="match status" value="1"/>
</dbReference>
<dbReference type="GO" id="GO:0003700">
    <property type="term" value="F:DNA-binding transcription factor activity"/>
    <property type="evidence" value="ECO:0007669"/>
    <property type="project" value="InterPro"/>
</dbReference>
<dbReference type="EMBL" id="PPPX01000001">
    <property type="protein sequence ID" value="POA09801.1"/>
    <property type="molecule type" value="Genomic_DNA"/>
</dbReference>
<keyword evidence="8" id="KW-0804">Transcription</keyword>
<keyword evidence="5" id="KW-0443">Lipid metabolism</keyword>
<evidence type="ECO:0000256" key="6">
    <source>
        <dbReference type="ARBA" id="ARBA00023125"/>
    </source>
</evidence>
<accession>A0A2K4FER7</accession>
<keyword evidence="2" id="KW-0444">Lipid biosynthesis</keyword>
<dbReference type="GO" id="GO:0006633">
    <property type="term" value="P:fatty acid biosynthetic process"/>
    <property type="evidence" value="ECO:0007669"/>
    <property type="project" value="UniProtKB-KW"/>
</dbReference>
<evidence type="ECO:0000256" key="2">
    <source>
        <dbReference type="ARBA" id="ARBA00022516"/>
    </source>
</evidence>
<dbReference type="GO" id="GO:0003677">
    <property type="term" value="F:DNA binding"/>
    <property type="evidence" value="ECO:0007669"/>
    <property type="project" value="UniProtKB-KW"/>
</dbReference>
<dbReference type="GO" id="GO:0045717">
    <property type="term" value="P:negative regulation of fatty acid biosynthetic process"/>
    <property type="evidence" value="ECO:0007669"/>
    <property type="project" value="InterPro"/>
</dbReference>
<dbReference type="OrthoDB" id="1706183at2"/>
<evidence type="ECO:0000256" key="4">
    <source>
        <dbReference type="ARBA" id="ARBA00023015"/>
    </source>
</evidence>
<dbReference type="NCBIfam" id="NF003359">
    <property type="entry name" value="PRK04424.1"/>
    <property type="match status" value="1"/>
</dbReference>